<dbReference type="AlphaFoldDB" id="A0A8T2XI95"/>
<accession>A0A8T2XI95</accession>
<comment type="caution">
    <text evidence="1">The sequence shown here is derived from an EMBL/GenBank/DDBJ whole genome shotgun (WGS) entry which is preliminary data.</text>
</comment>
<name>A0A8T2XI95_POPDE</name>
<reference evidence="1" key="1">
    <citation type="journal article" date="2021" name="J. Hered.">
        <title>Genome Assembly of Salicaceae Populus deltoides (Eastern Cottonwood) I-69 Based on Nanopore Sequencing and Hi-C Technologies.</title>
        <authorList>
            <person name="Bai S."/>
            <person name="Wu H."/>
            <person name="Zhang J."/>
            <person name="Pan Z."/>
            <person name="Zhao W."/>
            <person name="Li Z."/>
            <person name="Tong C."/>
        </authorList>
    </citation>
    <scope>NUCLEOTIDE SEQUENCE</scope>
    <source>
        <tissue evidence="1">Leaf</tissue>
    </source>
</reference>
<gene>
    <name evidence="1" type="ORF">H0E87_022220</name>
</gene>
<proteinExistence type="predicted"/>
<protein>
    <submittedName>
        <fullName evidence="1">Uncharacterized protein</fullName>
    </submittedName>
</protein>
<dbReference type="Proteomes" id="UP000807159">
    <property type="component" value="Chromosome 12"/>
</dbReference>
<sequence length="136" mass="16075">MMWDSVDYSTGNWKLTYIWWDKWHPHGALIKRYGQEITVGTGLPFNATVANFHQENMAVYFKEKWNLQAGDRQEELDCAISFLQKKCILSVLLRILRCSCVYQIWKERNMRAHGFDGTVAIVILHRISSFDKLRLY</sequence>
<evidence type="ECO:0000313" key="2">
    <source>
        <dbReference type="Proteomes" id="UP000807159"/>
    </source>
</evidence>
<organism evidence="1 2">
    <name type="scientific">Populus deltoides</name>
    <name type="common">Eastern poplar</name>
    <name type="synonym">Eastern cottonwood</name>
    <dbReference type="NCBI Taxonomy" id="3696"/>
    <lineage>
        <taxon>Eukaryota</taxon>
        <taxon>Viridiplantae</taxon>
        <taxon>Streptophyta</taxon>
        <taxon>Embryophyta</taxon>
        <taxon>Tracheophyta</taxon>
        <taxon>Spermatophyta</taxon>
        <taxon>Magnoliopsida</taxon>
        <taxon>eudicotyledons</taxon>
        <taxon>Gunneridae</taxon>
        <taxon>Pentapetalae</taxon>
        <taxon>rosids</taxon>
        <taxon>fabids</taxon>
        <taxon>Malpighiales</taxon>
        <taxon>Salicaceae</taxon>
        <taxon>Saliceae</taxon>
        <taxon>Populus</taxon>
    </lineage>
</organism>
<evidence type="ECO:0000313" key="1">
    <source>
        <dbReference type="EMBL" id="KAH8492886.1"/>
    </source>
</evidence>
<dbReference type="EMBL" id="JACEGQ020000012">
    <property type="protein sequence ID" value="KAH8492886.1"/>
    <property type="molecule type" value="Genomic_DNA"/>
</dbReference>
<keyword evidence="2" id="KW-1185">Reference proteome</keyword>